<dbReference type="AlphaFoldDB" id="F2BCU4"/>
<sequence length="57" mass="6737">MRPNRLPRHRHRLKTATEKQTGRLKNVFQTAFLPNLPPQTKFATNPVNYCKQFIALF</sequence>
<protein>
    <submittedName>
        <fullName evidence="1">Uncharacterized protein</fullName>
    </submittedName>
</protein>
<evidence type="ECO:0000313" key="1">
    <source>
        <dbReference type="EMBL" id="EGF10693.1"/>
    </source>
</evidence>
<accession>F2BCU4</accession>
<proteinExistence type="predicted"/>
<reference evidence="1 2" key="1">
    <citation type="submission" date="2011-02" db="EMBL/GenBank/DDBJ databases">
        <authorList>
            <person name="Muzny D."/>
            <person name="Qin X."/>
            <person name="Deng J."/>
            <person name="Jiang H."/>
            <person name="Liu Y."/>
            <person name="Qu J."/>
            <person name="Song X.-Z."/>
            <person name="Zhang L."/>
            <person name="Thornton R."/>
            <person name="Coyle M."/>
            <person name="Francisco L."/>
            <person name="Jackson L."/>
            <person name="Javaid M."/>
            <person name="Korchina V."/>
            <person name="Kovar C."/>
            <person name="Mata R."/>
            <person name="Mathew T."/>
            <person name="Ngo R."/>
            <person name="Nguyen L."/>
            <person name="Nguyen N."/>
            <person name="Okwuonu G."/>
            <person name="Ongeri F."/>
            <person name="Pham C."/>
            <person name="Simmons D."/>
            <person name="Wilczek-Boney K."/>
            <person name="Hale W."/>
            <person name="Jakkamsetti A."/>
            <person name="Pham P."/>
            <person name="Ruth R."/>
            <person name="San Lucas F."/>
            <person name="Warren J."/>
            <person name="Zhang J."/>
            <person name="Zhao Z."/>
            <person name="Zhou C."/>
            <person name="Zhu D."/>
            <person name="Lee S."/>
            <person name="Bess C."/>
            <person name="Blankenburg K."/>
            <person name="Forbes L."/>
            <person name="Fu Q."/>
            <person name="Gubbala S."/>
            <person name="Hirani K."/>
            <person name="Jayaseelan J.C."/>
            <person name="Lara F."/>
            <person name="Munidasa M."/>
            <person name="Palculict T."/>
            <person name="Patil S."/>
            <person name="Pu L.-L."/>
            <person name="Saada N."/>
            <person name="Tang L."/>
            <person name="Weissenberger G."/>
            <person name="Zhu Y."/>
            <person name="Hemphill L."/>
            <person name="Shang Y."/>
            <person name="Youmans B."/>
            <person name="Ayvaz T."/>
            <person name="Ross M."/>
            <person name="Santibanez J."/>
            <person name="Aqrawi P."/>
            <person name="Gross S."/>
            <person name="Joshi V."/>
            <person name="Fowler G."/>
            <person name="Nazareth L."/>
            <person name="Reid J."/>
            <person name="Worley K."/>
            <person name="Petrosino J."/>
            <person name="Highlander S."/>
            <person name="Gibbs R."/>
        </authorList>
    </citation>
    <scope>NUCLEOTIDE SEQUENCE [LARGE SCALE GENOMIC DNA]</scope>
    <source>
        <strain evidence="1 2">ATCC BAA-1200</strain>
    </source>
</reference>
<comment type="caution">
    <text evidence="1">The sequence shown here is derived from an EMBL/GenBank/DDBJ whole genome shotgun (WGS) entry which is preliminary data.</text>
</comment>
<evidence type="ECO:0000313" key="2">
    <source>
        <dbReference type="Proteomes" id="UP000004105"/>
    </source>
</evidence>
<dbReference type="HOGENOM" id="CLU_2991994_0_0_4"/>
<gene>
    <name evidence="1" type="ORF">HMPREF9123_1574</name>
</gene>
<name>F2BCU4_9NEIS</name>
<dbReference type="Proteomes" id="UP000004105">
    <property type="component" value="Unassembled WGS sequence"/>
</dbReference>
<organism evidence="1 2">
    <name type="scientific">Neisseria bacilliformis ATCC BAA-1200</name>
    <dbReference type="NCBI Taxonomy" id="888742"/>
    <lineage>
        <taxon>Bacteria</taxon>
        <taxon>Pseudomonadati</taxon>
        <taxon>Pseudomonadota</taxon>
        <taxon>Betaproteobacteria</taxon>
        <taxon>Neisseriales</taxon>
        <taxon>Neisseriaceae</taxon>
        <taxon>Neisseria</taxon>
    </lineage>
</organism>
<keyword evidence="2" id="KW-1185">Reference proteome</keyword>
<dbReference type="EMBL" id="AFAY01000031">
    <property type="protein sequence ID" value="EGF10693.1"/>
    <property type="molecule type" value="Genomic_DNA"/>
</dbReference>